<name>A0ABP9JJD5_9MICO</name>
<dbReference type="Proteomes" id="UP001500427">
    <property type="component" value="Unassembled WGS sequence"/>
</dbReference>
<gene>
    <name evidence="1" type="ORF">GCM10023258_30390</name>
</gene>
<sequence length="92" mass="10078">MRRIAAVRAAFGPEEAELSVGNVKARLIALCQHAPDEHAAAALTVLATCSWWHGDGALARVALDRALRCDPDYRFAQLLTLMLDEGIRPERP</sequence>
<proteinExistence type="predicted"/>
<dbReference type="RefSeq" id="WP_345508339.1">
    <property type="nucleotide sequence ID" value="NZ_BAABIW010000018.1"/>
</dbReference>
<comment type="caution">
    <text evidence="1">The sequence shown here is derived from an EMBL/GenBank/DDBJ whole genome shotgun (WGS) entry which is preliminary data.</text>
</comment>
<evidence type="ECO:0000313" key="2">
    <source>
        <dbReference type="Proteomes" id="UP001500427"/>
    </source>
</evidence>
<keyword evidence="2" id="KW-1185">Reference proteome</keyword>
<protein>
    <recommendedName>
        <fullName evidence="3">DUF4192 family protein</fullName>
    </recommendedName>
</protein>
<dbReference type="EMBL" id="BAABIW010000018">
    <property type="protein sequence ID" value="GAA5031844.1"/>
    <property type="molecule type" value="Genomic_DNA"/>
</dbReference>
<organism evidence="1 2">
    <name type="scientific">Terrabacter aeriphilus</name>
    <dbReference type="NCBI Taxonomy" id="515662"/>
    <lineage>
        <taxon>Bacteria</taxon>
        <taxon>Bacillati</taxon>
        <taxon>Actinomycetota</taxon>
        <taxon>Actinomycetes</taxon>
        <taxon>Micrococcales</taxon>
        <taxon>Intrasporangiaceae</taxon>
        <taxon>Terrabacter</taxon>
    </lineage>
</organism>
<reference evidence="2" key="1">
    <citation type="journal article" date="2019" name="Int. J. Syst. Evol. Microbiol.">
        <title>The Global Catalogue of Microorganisms (GCM) 10K type strain sequencing project: providing services to taxonomists for standard genome sequencing and annotation.</title>
        <authorList>
            <consortium name="The Broad Institute Genomics Platform"/>
            <consortium name="The Broad Institute Genome Sequencing Center for Infectious Disease"/>
            <person name="Wu L."/>
            <person name="Ma J."/>
        </authorList>
    </citation>
    <scope>NUCLEOTIDE SEQUENCE [LARGE SCALE GENOMIC DNA]</scope>
    <source>
        <strain evidence="2">JCM 17687</strain>
    </source>
</reference>
<evidence type="ECO:0000313" key="1">
    <source>
        <dbReference type="EMBL" id="GAA5031844.1"/>
    </source>
</evidence>
<dbReference type="InterPro" id="IPR025447">
    <property type="entry name" value="DUF4192"/>
</dbReference>
<accession>A0ABP9JJD5</accession>
<evidence type="ECO:0008006" key="3">
    <source>
        <dbReference type="Google" id="ProtNLM"/>
    </source>
</evidence>
<dbReference type="Pfam" id="PF13830">
    <property type="entry name" value="DUF4192"/>
    <property type="match status" value="1"/>
</dbReference>